<feature type="chain" id="PRO_5005818621" description="OmpA-like domain-containing protein" evidence="5">
    <location>
        <begin position="19"/>
        <end position="260"/>
    </location>
</feature>
<dbReference type="InterPro" id="IPR036737">
    <property type="entry name" value="OmpA-like_sf"/>
</dbReference>
<dbReference type="InterPro" id="IPR050330">
    <property type="entry name" value="Bact_OuterMem_StrucFunc"/>
</dbReference>
<dbReference type="STRING" id="1202724.AM493_00490"/>
<dbReference type="RefSeq" id="WP_054405720.1">
    <property type="nucleotide sequence ID" value="NZ_FOYA01000012.1"/>
</dbReference>
<dbReference type="Gene3D" id="3.30.1330.60">
    <property type="entry name" value="OmpA-like domain"/>
    <property type="match status" value="2"/>
</dbReference>
<feature type="domain" description="OmpA-like" evidence="6">
    <location>
        <begin position="18"/>
        <end position="125"/>
    </location>
</feature>
<name>A0A0M8MFS0_9FLAO</name>
<feature type="domain" description="OmpA-like" evidence="6">
    <location>
        <begin position="144"/>
        <end position="260"/>
    </location>
</feature>
<dbReference type="PATRIC" id="fig|1202724.3.peg.92"/>
<evidence type="ECO:0000256" key="4">
    <source>
        <dbReference type="PROSITE-ProRule" id="PRU00473"/>
    </source>
</evidence>
<dbReference type="PANTHER" id="PTHR30329:SF21">
    <property type="entry name" value="LIPOPROTEIN YIAD-RELATED"/>
    <property type="match status" value="1"/>
</dbReference>
<evidence type="ECO:0000313" key="7">
    <source>
        <dbReference type="EMBL" id="KOS04688.1"/>
    </source>
</evidence>
<dbReference type="CDD" id="cd07185">
    <property type="entry name" value="OmpA_C-like"/>
    <property type="match status" value="2"/>
</dbReference>
<keyword evidence="5" id="KW-0732">Signal</keyword>
<dbReference type="AlphaFoldDB" id="A0A0M8MFS0"/>
<dbReference type="InterPro" id="IPR006665">
    <property type="entry name" value="OmpA-like"/>
</dbReference>
<keyword evidence="3" id="KW-0998">Cell outer membrane</keyword>
<dbReference type="Pfam" id="PF00691">
    <property type="entry name" value="OmpA"/>
    <property type="match status" value="2"/>
</dbReference>
<proteinExistence type="predicted"/>
<dbReference type="Proteomes" id="UP000037755">
    <property type="component" value="Unassembled WGS sequence"/>
</dbReference>
<evidence type="ECO:0000313" key="8">
    <source>
        <dbReference type="Proteomes" id="UP000037755"/>
    </source>
</evidence>
<dbReference type="PROSITE" id="PS51123">
    <property type="entry name" value="OMPA_2"/>
    <property type="match status" value="2"/>
</dbReference>
<reference evidence="7 8" key="1">
    <citation type="submission" date="2015-08" db="EMBL/GenBank/DDBJ databases">
        <title>Whole genome sequence of Flavobacterium akiainvivens IK-1T, from decaying Wikstroemia oahuensis, an endemic Hawaiian shrub.</title>
        <authorList>
            <person name="Wan X."/>
            <person name="Hou S."/>
            <person name="Saito J."/>
            <person name="Donachie S."/>
        </authorList>
    </citation>
    <scope>NUCLEOTIDE SEQUENCE [LARGE SCALE GENOMIC DNA]</scope>
    <source>
        <strain evidence="7 8">IK-1</strain>
    </source>
</reference>
<evidence type="ECO:0000256" key="1">
    <source>
        <dbReference type="ARBA" id="ARBA00004442"/>
    </source>
</evidence>
<organism evidence="7 8">
    <name type="scientific">Flavobacterium akiainvivens</name>
    <dbReference type="NCBI Taxonomy" id="1202724"/>
    <lineage>
        <taxon>Bacteria</taxon>
        <taxon>Pseudomonadati</taxon>
        <taxon>Bacteroidota</taxon>
        <taxon>Flavobacteriia</taxon>
        <taxon>Flavobacteriales</taxon>
        <taxon>Flavobacteriaceae</taxon>
        <taxon>Flavobacterium</taxon>
    </lineage>
</organism>
<dbReference type="SUPFAM" id="SSF103088">
    <property type="entry name" value="OmpA-like"/>
    <property type="match status" value="2"/>
</dbReference>
<dbReference type="GO" id="GO:0009279">
    <property type="term" value="C:cell outer membrane"/>
    <property type="evidence" value="ECO:0007669"/>
    <property type="project" value="UniProtKB-SubCell"/>
</dbReference>
<evidence type="ECO:0000256" key="3">
    <source>
        <dbReference type="ARBA" id="ARBA00023237"/>
    </source>
</evidence>
<evidence type="ECO:0000256" key="2">
    <source>
        <dbReference type="ARBA" id="ARBA00023136"/>
    </source>
</evidence>
<comment type="subcellular location">
    <subcellularLocation>
        <location evidence="1">Cell outer membrane</location>
    </subcellularLocation>
</comment>
<sequence length="260" mass="28834">MKKILLLSALFCLGLLHAQQQTKELHTVVYFAVNEDNPLPDEYTRLLADLKNAKVLSIYGHADTTATAQYNQKLSDRRANNVAAYLKGKGVNTANADVKGFGELQSLDGGLITDRRVVITYEKREGAVVQPALQSSLSAEVAEAKKGDKLKLKNMNFENNSDIMLPSSRPVANELLRIMKANPGLEIQIQGHICCQDVDVTRVSEKRAFMVYNFLLQNGISKSRLSYKGLGSSQPIYPLPEQSEGERVANRRVEIEIISN</sequence>
<comment type="caution">
    <text evidence="7">The sequence shown here is derived from an EMBL/GenBank/DDBJ whole genome shotgun (WGS) entry which is preliminary data.</text>
</comment>
<evidence type="ECO:0000256" key="5">
    <source>
        <dbReference type="SAM" id="SignalP"/>
    </source>
</evidence>
<accession>A0A0M8MFS0</accession>
<keyword evidence="2 4" id="KW-0472">Membrane</keyword>
<dbReference type="PANTHER" id="PTHR30329">
    <property type="entry name" value="STATOR ELEMENT OF FLAGELLAR MOTOR COMPLEX"/>
    <property type="match status" value="1"/>
</dbReference>
<dbReference type="EMBL" id="LIYD01000005">
    <property type="protein sequence ID" value="KOS04688.1"/>
    <property type="molecule type" value="Genomic_DNA"/>
</dbReference>
<feature type="signal peptide" evidence="5">
    <location>
        <begin position="1"/>
        <end position="18"/>
    </location>
</feature>
<evidence type="ECO:0000259" key="6">
    <source>
        <dbReference type="PROSITE" id="PS51123"/>
    </source>
</evidence>
<dbReference type="InterPro" id="IPR006664">
    <property type="entry name" value="OMP_bac"/>
</dbReference>
<gene>
    <name evidence="7" type="ORF">AM493_00490</name>
</gene>
<protein>
    <recommendedName>
        <fullName evidence="6">OmpA-like domain-containing protein</fullName>
    </recommendedName>
</protein>
<keyword evidence="8" id="KW-1185">Reference proteome</keyword>
<dbReference type="OrthoDB" id="9782229at2"/>
<dbReference type="PRINTS" id="PR01021">
    <property type="entry name" value="OMPADOMAIN"/>
</dbReference>